<dbReference type="InterPro" id="IPR003876">
    <property type="entry name" value="Arg_deiminase"/>
</dbReference>
<evidence type="ECO:0000256" key="8">
    <source>
        <dbReference type="HAMAP-Rule" id="MF_00242"/>
    </source>
</evidence>
<evidence type="ECO:0000313" key="9">
    <source>
        <dbReference type="EMBL" id="GAA4728417.1"/>
    </source>
</evidence>
<feature type="active site" description="Amidino-cysteine intermediate" evidence="8">
    <location>
        <position position="423"/>
    </location>
</feature>
<evidence type="ECO:0000256" key="7">
    <source>
        <dbReference type="ARBA" id="ARBA00049429"/>
    </source>
</evidence>
<comment type="similarity">
    <text evidence="3 8">Belongs to the arginine deiminase family.</text>
</comment>
<organism evidence="9 10">
    <name type="scientific">Isoptericola chiayiensis</name>
    <dbReference type="NCBI Taxonomy" id="579446"/>
    <lineage>
        <taxon>Bacteria</taxon>
        <taxon>Bacillati</taxon>
        <taxon>Actinomycetota</taxon>
        <taxon>Actinomycetes</taxon>
        <taxon>Micrococcales</taxon>
        <taxon>Promicromonosporaceae</taxon>
        <taxon>Isoptericola</taxon>
    </lineage>
</organism>
<keyword evidence="5 8" id="KW-0056">Arginine metabolism</keyword>
<dbReference type="Gene3D" id="1.10.3930.10">
    <property type="entry name" value="Arginine deiminase"/>
    <property type="match status" value="1"/>
</dbReference>
<sequence length="434" mass="46908">MTSSLIDQSVALPLVPSALGADASATTVGVHSEVGRLRKVLVCRPGLAHRRLTPTNSDQLLFDDVLWVDRAIEDHARFVGDLDSLGVEVLELHDVLAETMAAPGARDWLLDRLVVPDAVGTGLVDATREHLERMSSEWLAEHLIGGLATSDVPDLPAGYRALAEYSPGAREYLLPPLPNTLFTRDTTTWLYGGVTLNPLYWPARHGETILMKAVYQFHPELGGSTVWWGDPETDHGQATFEGGDIMPVGNRTVLMGMSERTSRQAITQVASALFDADVADQVVVGGMPKLRAAMHLDTVMTFVDVDAVTVYPRIVDAIHPFVLRPSDRPGQVHVSDEGNRPFLDVVARELGLGSLRVIETGGDVYEAERQQWDSGNNAVALEPGVVFAYDRNTTANAAMRAAGIEVLEIAGGELGRGRGGGHCMTGPIERDPVF</sequence>
<protein>
    <recommendedName>
        <fullName evidence="8">Arginine deiminase</fullName>
        <shortName evidence="8">ADI</shortName>
        <ecNumber evidence="8">3.5.3.6</ecNumber>
    </recommendedName>
    <alternativeName>
        <fullName evidence="8">Arginine dihydrolase</fullName>
        <shortName evidence="8">AD</shortName>
    </alternativeName>
</protein>
<comment type="pathway">
    <text evidence="2 8">Amino-acid degradation; L-arginine degradation via ADI pathway; carbamoyl phosphate from L-arginine: step 1/2.</text>
</comment>
<dbReference type="Pfam" id="PF02274">
    <property type="entry name" value="ADI"/>
    <property type="match status" value="1"/>
</dbReference>
<comment type="caution">
    <text evidence="9">The sequence shown here is derived from an EMBL/GenBank/DDBJ whole genome shotgun (WGS) entry which is preliminary data.</text>
</comment>
<reference evidence="10" key="1">
    <citation type="journal article" date="2019" name="Int. J. Syst. Evol. Microbiol.">
        <title>The Global Catalogue of Microorganisms (GCM) 10K type strain sequencing project: providing services to taxonomists for standard genome sequencing and annotation.</title>
        <authorList>
            <consortium name="The Broad Institute Genomics Platform"/>
            <consortium name="The Broad Institute Genome Sequencing Center for Infectious Disease"/>
            <person name="Wu L."/>
            <person name="Ma J."/>
        </authorList>
    </citation>
    <scope>NUCLEOTIDE SEQUENCE [LARGE SCALE GENOMIC DNA]</scope>
    <source>
        <strain evidence="10">JCM 18063</strain>
    </source>
</reference>
<evidence type="ECO:0000313" key="10">
    <source>
        <dbReference type="Proteomes" id="UP001500956"/>
    </source>
</evidence>
<keyword evidence="6 8" id="KW-0378">Hydrolase</keyword>
<evidence type="ECO:0000256" key="6">
    <source>
        <dbReference type="ARBA" id="ARBA00022801"/>
    </source>
</evidence>
<dbReference type="PANTHER" id="PTHR47271">
    <property type="entry name" value="ARGININE DEIMINASE"/>
    <property type="match status" value="1"/>
</dbReference>
<dbReference type="SUPFAM" id="SSF55909">
    <property type="entry name" value="Pentein"/>
    <property type="match status" value="1"/>
</dbReference>
<dbReference type="Proteomes" id="UP001500956">
    <property type="component" value="Unassembled WGS sequence"/>
</dbReference>
<evidence type="ECO:0000256" key="1">
    <source>
        <dbReference type="ARBA" id="ARBA00004496"/>
    </source>
</evidence>
<dbReference type="PIRSF" id="PIRSF006356">
    <property type="entry name" value="Arg_deiminase"/>
    <property type="match status" value="1"/>
</dbReference>
<dbReference type="PRINTS" id="PR01466">
    <property type="entry name" value="ARGDEIMINASE"/>
</dbReference>
<dbReference type="EC" id="3.5.3.6" evidence="8"/>
<gene>
    <name evidence="8" type="primary">arcA</name>
    <name evidence="9" type="ORF">GCM10023216_19680</name>
</gene>
<evidence type="ECO:0000256" key="4">
    <source>
        <dbReference type="ARBA" id="ARBA00022490"/>
    </source>
</evidence>
<proteinExistence type="inferred from homology"/>
<dbReference type="Gene3D" id="3.75.10.10">
    <property type="entry name" value="L-arginine/glycine Amidinotransferase, Chain A"/>
    <property type="match status" value="1"/>
</dbReference>
<comment type="subcellular location">
    <subcellularLocation>
        <location evidence="1 8">Cytoplasm</location>
    </subcellularLocation>
</comment>
<accession>A0ABP8YF42</accession>
<evidence type="ECO:0000256" key="2">
    <source>
        <dbReference type="ARBA" id="ARBA00005213"/>
    </source>
</evidence>
<dbReference type="RefSeq" id="WP_172149984.1">
    <property type="nucleotide sequence ID" value="NZ_BAABID010000008.1"/>
</dbReference>
<evidence type="ECO:0000256" key="3">
    <source>
        <dbReference type="ARBA" id="ARBA00010206"/>
    </source>
</evidence>
<dbReference type="NCBIfam" id="NF002381">
    <property type="entry name" value="PRK01388.1"/>
    <property type="match status" value="1"/>
</dbReference>
<comment type="catalytic activity">
    <reaction evidence="7 8">
        <text>L-arginine + H2O = L-citrulline + NH4(+)</text>
        <dbReference type="Rhea" id="RHEA:19597"/>
        <dbReference type="ChEBI" id="CHEBI:15377"/>
        <dbReference type="ChEBI" id="CHEBI:28938"/>
        <dbReference type="ChEBI" id="CHEBI:32682"/>
        <dbReference type="ChEBI" id="CHEBI:57743"/>
        <dbReference type="EC" id="3.5.3.6"/>
    </reaction>
</comment>
<keyword evidence="4 8" id="KW-0963">Cytoplasm</keyword>
<dbReference type="HAMAP" id="MF_00242">
    <property type="entry name" value="Arg_deiminase"/>
    <property type="match status" value="1"/>
</dbReference>
<name>A0ABP8YF42_9MICO</name>
<dbReference type="EMBL" id="BAABID010000008">
    <property type="protein sequence ID" value="GAA4728417.1"/>
    <property type="molecule type" value="Genomic_DNA"/>
</dbReference>
<keyword evidence="10" id="KW-1185">Reference proteome</keyword>
<dbReference type="PANTHER" id="PTHR47271:SF3">
    <property type="entry name" value="ARGININE DEIMINASE"/>
    <property type="match status" value="1"/>
</dbReference>
<evidence type="ECO:0000256" key="5">
    <source>
        <dbReference type="ARBA" id="ARBA00022503"/>
    </source>
</evidence>